<dbReference type="EMBL" id="JAVFHQ010000011">
    <property type="protein sequence ID" value="KAK4547414.1"/>
    <property type="molecule type" value="Genomic_DNA"/>
</dbReference>
<accession>A0AAV9JPR6</accession>
<feature type="signal peptide" evidence="1">
    <location>
        <begin position="1"/>
        <end position="16"/>
    </location>
</feature>
<dbReference type="AlphaFoldDB" id="A0AAV9JPR6"/>
<feature type="chain" id="PRO_5043429379" evidence="1">
    <location>
        <begin position="17"/>
        <end position="153"/>
    </location>
</feature>
<evidence type="ECO:0000256" key="1">
    <source>
        <dbReference type="SAM" id="SignalP"/>
    </source>
</evidence>
<dbReference type="Proteomes" id="UP001324427">
    <property type="component" value="Unassembled WGS sequence"/>
</dbReference>
<comment type="caution">
    <text evidence="2">The sequence shown here is derived from an EMBL/GenBank/DDBJ whole genome shotgun (WGS) entry which is preliminary data.</text>
</comment>
<keyword evidence="1" id="KW-0732">Signal</keyword>
<proteinExistence type="predicted"/>
<organism evidence="2 3">
    <name type="scientific">Oleoguttula mirabilis</name>
    <dbReference type="NCBI Taxonomy" id="1507867"/>
    <lineage>
        <taxon>Eukaryota</taxon>
        <taxon>Fungi</taxon>
        <taxon>Dikarya</taxon>
        <taxon>Ascomycota</taxon>
        <taxon>Pezizomycotina</taxon>
        <taxon>Dothideomycetes</taxon>
        <taxon>Dothideomycetidae</taxon>
        <taxon>Mycosphaerellales</taxon>
        <taxon>Teratosphaeriaceae</taxon>
        <taxon>Oleoguttula</taxon>
    </lineage>
</organism>
<evidence type="ECO:0000313" key="3">
    <source>
        <dbReference type="Proteomes" id="UP001324427"/>
    </source>
</evidence>
<name>A0AAV9JPR6_9PEZI</name>
<keyword evidence="3" id="KW-1185">Reference proteome</keyword>
<reference evidence="2 3" key="1">
    <citation type="submission" date="2021-11" db="EMBL/GenBank/DDBJ databases">
        <title>Black yeast isolated from Biological Soil Crust.</title>
        <authorList>
            <person name="Kurbessoian T."/>
        </authorList>
    </citation>
    <scope>NUCLEOTIDE SEQUENCE [LARGE SCALE GENOMIC DNA]</scope>
    <source>
        <strain evidence="2 3">CCFEE 5522</strain>
    </source>
</reference>
<gene>
    <name evidence="2" type="ORF">LTR36_001070</name>
</gene>
<protein>
    <submittedName>
        <fullName evidence="2">Uncharacterized protein</fullName>
    </submittedName>
</protein>
<evidence type="ECO:0000313" key="2">
    <source>
        <dbReference type="EMBL" id="KAK4547414.1"/>
    </source>
</evidence>
<sequence>MQPLLLLSYLILPTLCDNTATQEVTIEYIQQGSGSQDIFYANTTTKAGGNSNDHQSASGKPSTITGNLAGTGNDQTITATGTVGKITIASMSCSASWNVWRNSSNWLEFDDLSTYMTYTYHNITAPVTTLCEGTGRLVGDLVTRLRRGPTPLW</sequence>